<accession>A0A7L4UQJ6</accession>
<name>A0A7L4UQJ6_BALHA</name>
<feature type="signal peptide" evidence="1">
    <location>
        <begin position="1"/>
        <end position="17"/>
    </location>
</feature>
<proteinExistence type="predicted"/>
<feature type="chain" id="PRO_5029682667" evidence="1">
    <location>
        <begin position="18"/>
        <end position="174"/>
    </location>
</feature>
<reference evidence="2 3" key="1">
    <citation type="submission" date="2018-05" db="EMBL/GenBank/DDBJ databases">
        <title>Genomic Encyclopedia of Type Strains, Phase IV (KMG-IV): sequencing the most valuable type-strain genomes for metagenomic binning, comparative biology and taxonomic classification.</title>
        <authorList>
            <person name="Goeker M."/>
        </authorList>
    </citation>
    <scope>NUCLEOTIDE SEQUENCE [LARGE SCALE GENOMIC DNA]</scope>
    <source>
        <strain evidence="2 3">DSM 28579</strain>
    </source>
</reference>
<dbReference type="Gene3D" id="2.60.40.4140">
    <property type="match status" value="1"/>
</dbReference>
<evidence type="ECO:0000313" key="2">
    <source>
        <dbReference type="EMBL" id="PVX51782.1"/>
    </source>
</evidence>
<dbReference type="PROSITE" id="PS51257">
    <property type="entry name" value="PROKAR_LIPOPROTEIN"/>
    <property type="match status" value="1"/>
</dbReference>
<dbReference type="AlphaFoldDB" id="A0A7L4UQJ6"/>
<dbReference type="EMBL" id="QENZ01000003">
    <property type="protein sequence ID" value="PVX51782.1"/>
    <property type="molecule type" value="Genomic_DNA"/>
</dbReference>
<keyword evidence="3" id="KW-1185">Reference proteome</keyword>
<sequence>MKNIFYILLLISSALLAISCSDDDNDTIDKSAPTIDISGSDFQNCTVVTKGIPFTFTAKISDNEALGSYNFNIHHNFDLHTHSTEAEVVECETGEKKEATNPFKLVKAFTIPDSPKTFTIKETFTIPEEYEAGNYHFMITVVDKAGWSKVKGLSFKVVDKEEEKKRNKVRKRLK</sequence>
<keyword evidence="1" id="KW-0732">Signal</keyword>
<evidence type="ECO:0000256" key="1">
    <source>
        <dbReference type="SAM" id="SignalP"/>
    </source>
</evidence>
<dbReference type="InterPro" id="IPR027829">
    <property type="entry name" value="DUF4625"/>
</dbReference>
<dbReference type="Proteomes" id="UP000251835">
    <property type="component" value="Unassembled WGS sequence"/>
</dbReference>
<protein>
    <submittedName>
        <fullName evidence="2">Uncharacterized protein DUF4625</fullName>
    </submittedName>
</protein>
<dbReference type="OrthoDB" id="670730at2"/>
<gene>
    <name evidence="2" type="ORF">C7377_0068</name>
</gene>
<dbReference type="RefSeq" id="WP_116495361.1">
    <property type="nucleotide sequence ID" value="NZ_QENZ01000003.1"/>
</dbReference>
<organism evidence="2 3">
    <name type="scientific">Balneicella halophila</name>
    <dbReference type="NCBI Taxonomy" id="1537566"/>
    <lineage>
        <taxon>Bacteria</taxon>
        <taxon>Pseudomonadati</taxon>
        <taxon>Bacteroidota</taxon>
        <taxon>Bacteroidia</taxon>
        <taxon>Bacteroidales</taxon>
        <taxon>Balneicellaceae</taxon>
        <taxon>Balneicella</taxon>
    </lineage>
</organism>
<comment type="caution">
    <text evidence="2">The sequence shown here is derived from an EMBL/GenBank/DDBJ whole genome shotgun (WGS) entry which is preliminary data.</text>
</comment>
<dbReference type="Pfam" id="PF15418">
    <property type="entry name" value="DUF4625"/>
    <property type="match status" value="1"/>
</dbReference>
<evidence type="ECO:0000313" key="3">
    <source>
        <dbReference type="Proteomes" id="UP000251835"/>
    </source>
</evidence>